<feature type="compositionally biased region" description="Low complexity" evidence="3">
    <location>
        <begin position="44"/>
        <end position="55"/>
    </location>
</feature>
<dbReference type="GO" id="GO:0005634">
    <property type="term" value="C:nucleus"/>
    <property type="evidence" value="ECO:0007669"/>
    <property type="project" value="TreeGrafter"/>
</dbReference>
<evidence type="ECO:0000313" key="5">
    <source>
        <dbReference type="EMBL" id="CAD8624992.1"/>
    </source>
</evidence>
<feature type="region of interest" description="Disordered" evidence="3">
    <location>
        <begin position="64"/>
        <end position="83"/>
    </location>
</feature>
<feature type="compositionally biased region" description="Basic and acidic residues" evidence="3">
    <location>
        <begin position="142"/>
        <end position="156"/>
    </location>
</feature>
<evidence type="ECO:0000256" key="2">
    <source>
        <dbReference type="ARBA" id="ARBA00023054"/>
    </source>
</evidence>
<comment type="similarity">
    <text evidence="1">Belongs to the CCDC124 family.</text>
</comment>
<dbReference type="InterPro" id="IPR054414">
    <property type="entry name" value="Ccdc124/Oxs1_C"/>
</dbReference>
<dbReference type="Pfam" id="PF06244">
    <property type="entry name" value="Ccdc124"/>
    <property type="match status" value="1"/>
</dbReference>
<dbReference type="AlphaFoldDB" id="A0A7S0QDB9"/>
<reference evidence="5" key="1">
    <citation type="submission" date="2021-01" db="EMBL/GenBank/DDBJ databases">
        <authorList>
            <person name="Corre E."/>
            <person name="Pelletier E."/>
            <person name="Niang G."/>
            <person name="Scheremetjew M."/>
            <person name="Finn R."/>
            <person name="Kale V."/>
            <person name="Holt S."/>
            <person name="Cochrane G."/>
            <person name="Meng A."/>
            <person name="Brown T."/>
            <person name="Cohen L."/>
        </authorList>
    </citation>
    <scope>NUCLEOTIDE SEQUENCE</scope>
    <source>
        <strain evidence="5">CCAP979/52</strain>
    </source>
</reference>
<sequence length="183" mass="20595">MWADDDRGKAKKDGKKMDAEAKKLEELQRKQEKKRLEEEEEAAASKASKAPAKKLTQFEIQQSLAAAPASKAKSKPAKDADIEKNINHVIRETDEQFMAAGIEKHVASGVNEATELMRNLTASGGDSPDAHPERRRKAAFKSYEDREIPRIREENPGLKLSQIKEIIFKNWQKSPENPMNEGD</sequence>
<accession>A0A7S0QDB9</accession>
<dbReference type="GO" id="GO:0006366">
    <property type="term" value="P:transcription by RNA polymerase II"/>
    <property type="evidence" value="ECO:0007669"/>
    <property type="project" value="TreeGrafter"/>
</dbReference>
<proteinExistence type="inferred from homology"/>
<feature type="region of interest" description="Disordered" evidence="3">
    <location>
        <begin position="120"/>
        <end position="156"/>
    </location>
</feature>
<gene>
    <name evidence="5" type="ORF">CCUR1050_LOCUS2668</name>
</gene>
<evidence type="ECO:0000256" key="1">
    <source>
        <dbReference type="ARBA" id="ARBA00008296"/>
    </source>
</evidence>
<dbReference type="PANTHER" id="PTHR21680">
    <property type="entry name" value="COILED-COIL DOMAIN-CONTAINING PROTEIN 124"/>
    <property type="match status" value="1"/>
</dbReference>
<feature type="region of interest" description="Disordered" evidence="3">
    <location>
        <begin position="1"/>
        <end position="55"/>
    </location>
</feature>
<evidence type="ECO:0000259" key="4">
    <source>
        <dbReference type="Pfam" id="PF06244"/>
    </source>
</evidence>
<organism evidence="5">
    <name type="scientific">Cryptomonas curvata</name>
    <dbReference type="NCBI Taxonomy" id="233186"/>
    <lineage>
        <taxon>Eukaryota</taxon>
        <taxon>Cryptophyceae</taxon>
        <taxon>Cryptomonadales</taxon>
        <taxon>Cryptomonadaceae</taxon>
        <taxon>Cryptomonas</taxon>
    </lineage>
</organism>
<feature type="domain" description="Coiled-coil" evidence="4">
    <location>
        <begin position="85"/>
        <end position="180"/>
    </location>
</feature>
<feature type="compositionally biased region" description="Basic and acidic residues" evidence="3">
    <location>
        <begin position="15"/>
        <end position="37"/>
    </location>
</feature>
<keyword evidence="2" id="KW-0175">Coiled coil</keyword>
<dbReference type="EMBL" id="HBEZ01004795">
    <property type="protein sequence ID" value="CAD8624992.1"/>
    <property type="molecule type" value="Transcribed_RNA"/>
</dbReference>
<evidence type="ECO:0000256" key="3">
    <source>
        <dbReference type="SAM" id="MobiDB-lite"/>
    </source>
</evidence>
<name>A0A7S0QDB9_9CRYP</name>
<dbReference type="PANTHER" id="PTHR21680:SF0">
    <property type="entry name" value="COILED-COIL DOMAIN-CONTAINING PROTEIN 124"/>
    <property type="match status" value="1"/>
</dbReference>
<dbReference type="InterPro" id="IPR010422">
    <property type="entry name" value="Ccdc124/Oxs1"/>
</dbReference>
<dbReference type="GO" id="GO:0003713">
    <property type="term" value="F:transcription coactivator activity"/>
    <property type="evidence" value="ECO:0007669"/>
    <property type="project" value="TreeGrafter"/>
</dbReference>
<protein>
    <recommendedName>
        <fullName evidence="4">Coiled-coil domain-containing protein</fullName>
    </recommendedName>
</protein>